<evidence type="ECO:0000256" key="5">
    <source>
        <dbReference type="ARBA" id="ARBA00022533"/>
    </source>
</evidence>
<feature type="region of interest" description="Disordered" evidence="12">
    <location>
        <begin position="1"/>
        <end position="125"/>
    </location>
</feature>
<evidence type="ECO:0000256" key="8">
    <source>
        <dbReference type="ARBA" id="ARBA00022909"/>
    </source>
</evidence>
<keyword evidence="6" id="KW-0547">Nucleotide-binding</keyword>
<sequence>MARFDSLSGSESPDSASAVVTGAKRGRKRGNPNGNHRSLVRDSNDANAAPGANGAPAIGERRSSVSKPARDFRDMPEPSPKKKKKKRTGAAQALIKEAPTPDNDDAAAAGASTRSPSPVIDFDGLSRPVVGTRERLEEDDVQKEARLARMEGAVRTLLECVGEDPDREGLLATPERYAKAMLYFTKGYQENVRDIVNGAIFQEGHNEMVIVKDIEVFSMCEHHLVPFNGKMHIGYIPANAVIGISKLPRIAEMFARRLQIQERLTKEVANAIMEVLKPQGVAVVMESSHLCMVMRGVQKTSSSTITSCVLGCFESKEKTRNEFLSLIGVNRR</sequence>
<feature type="domain" description="GTP cyclohydrolase I" evidence="13">
    <location>
        <begin position="151"/>
        <end position="327"/>
    </location>
</feature>
<evidence type="ECO:0000256" key="3">
    <source>
        <dbReference type="ARBA" id="ARBA00012715"/>
    </source>
</evidence>
<comment type="caution">
    <text evidence="14">The sequence shown here is derived from an EMBL/GenBank/DDBJ whole genome shotgun (WGS) entry which is preliminary data.</text>
</comment>
<dbReference type="Gene3D" id="1.10.286.10">
    <property type="match status" value="1"/>
</dbReference>
<dbReference type="FunFam" id="1.10.286.10:FF:000003">
    <property type="entry name" value="GTP cyclohydrolase 1"/>
    <property type="match status" value="1"/>
</dbReference>
<dbReference type="CDD" id="cd00642">
    <property type="entry name" value="GTP_cyclohydro1"/>
    <property type="match status" value="1"/>
</dbReference>
<evidence type="ECO:0000256" key="10">
    <source>
        <dbReference type="ARBA" id="ARBA00030854"/>
    </source>
</evidence>
<evidence type="ECO:0000313" key="14">
    <source>
        <dbReference type="EMBL" id="KAK4097560.1"/>
    </source>
</evidence>
<evidence type="ECO:0000256" key="12">
    <source>
        <dbReference type="SAM" id="MobiDB-lite"/>
    </source>
</evidence>
<keyword evidence="9" id="KW-0342">GTP-binding</keyword>
<proteinExistence type="inferred from homology"/>
<reference evidence="14" key="1">
    <citation type="journal article" date="2023" name="Mol. Phylogenet. Evol.">
        <title>Genome-scale phylogeny and comparative genomics of the fungal order Sordariales.</title>
        <authorList>
            <person name="Hensen N."/>
            <person name="Bonometti L."/>
            <person name="Westerberg I."/>
            <person name="Brannstrom I.O."/>
            <person name="Guillou S."/>
            <person name="Cros-Aarteil S."/>
            <person name="Calhoun S."/>
            <person name="Haridas S."/>
            <person name="Kuo A."/>
            <person name="Mondo S."/>
            <person name="Pangilinan J."/>
            <person name="Riley R."/>
            <person name="LaButti K."/>
            <person name="Andreopoulos B."/>
            <person name="Lipzen A."/>
            <person name="Chen C."/>
            <person name="Yan M."/>
            <person name="Daum C."/>
            <person name="Ng V."/>
            <person name="Clum A."/>
            <person name="Steindorff A."/>
            <person name="Ohm R.A."/>
            <person name="Martin F."/>
            <person name="Silar P."/>
            <person name="Natvig D.O."/>
            <person name="Lalanne C."/>
            <person name="Gautier V."/>
            <person name="Ament-Velasquez S.L."/>
            <person name="Kruys A."/>
            <person name="Hutchinson M.I."/>
            <person name="Powell A.J."/>
            <person name="Barry K."/>
            <person name="Miller A.N."/>
            <person name="Grigoriev I.V."/>
            <person name="Debuchy R."/>
            <person name="Gladieux P."/>
            <person name="Hiltunen Thoren M."/>
            <person name="Johannesson H."/>
        </authorList>
    </citation>
    <scope>NUCLEOTIDE SEQUENCE</scope>
    <source>
        <strain evidence="14">CBS 757.83</strain>
    </source>
</reference>
<keyword evidence="8" id="KW-0289">Folate biosynthesis</keyword>
<accession>A0AAN6PTA5</accession>
<dbReference type="NCBIfam" id="NF006825">
    <property type="entry name" value="PRK09347.1-2"/>
    <property type="match status" value="1"/>
</dbReference>
<dbReference type="GO" id="GO:0008270">
    <property type="term" value="F:zinc ion binding"/>
    <property type="evidence" value="ECO:0007669"/>
    <property type="project" value="TreeGrafter"/>
</dbReference>
<evidence type="ECO:0000256" key="7">
    <source>
        <dbReference type="ARBA" id="ARBA00022801"/>
    </source>
</evidence>
<dbReference type="GO" id="GO:0005525">
    <property type="term" value="F:GTP binding"/>
    <property type="evidence" value="ECO:0007669"/>
    <property type="project" value="UniProtKB-KW"/>
</dbReference>
<comment type="similarity">
    <text evidence="2">Belongs to the GTP cyclohydrolase I family.</text>
</comment>
<evidence type="ECO:0000256" key="9">
    <source>
        <dbReference type="ARBA" id="ARBA00023134"/>
    </source>
</evidence>
<dbReference type="NCBIfam" id="TIGR00063">
    <property type="entry name" value="folE"/>
    <property type="match status" value="1"/>
</dbReference>
<dbReference type="GO" id="GO:0005737">
    <property type="term" value="C:cytoplasm"/>
    <property type="evidence" value="ECO:0007669"/>
    <property type="project" value="TreeGrafter"/>
</dbReference>
<evidence type="ECO:0000256" key="1">
    <source>
        <dbReference type="ARBA" id="ARBA00005080"/>
    </source>
</evidence>
<dbReference type="GO" id="GO:0003934">
    <property type="term" value="F:GTP cyclohydrolase I activity"/>
    <property type="evidence" value="ECO:0007669"/>
    <property type="project" value="UniProtKB-EC"/>
</dbReference>
<dbReference type="GO" id="GO:0046654">
    <property type="term" value="P:tetrahydrofolate biosynthetic process"/>
    <property type="evidence" value="ECO:0007669"/>
    <property type="project" value="InterPro"/>
</dbReference>
<organism evidence="14 15">
    <name type="scientific">Parathielavia hyrcaniae</name>
    <dbReference type="NCBI Taxonomy" id="113614"/>
    <lineage>
        <taxon>Eukaryota</taxon>
        <taxon>Fungi</taxon>
        <taxon>Dikarya</taxon>
        <taxon>Ascomycota</taxon>
        <taxon>Pezizomycotina</taxon>
        <taxon>Sordariomycetes</taxon>
        <taxon>Sordariomycetidae</taxon>
        <taxon>Sordariales</taxon>
        <taxon>Chaetomiaceae</taxon>
        <taxon>Parathielavia</taxon>
    </lineage>
</organism>
<dbReference type="PROSITE" id="PS00860">
    <property type="entry name" value="GTP_CYCLOHYDROL_1_2"/>
    <property type="match status" value="1"/>
</dbReference>
<dbReference type="PROSITE" id="PS00859">
    <property type="entry name" value="GTP_CYCLOHYDROL_1_1"/>
    <property type="match status" value="1"/>
</dbReference>
<evidence type="ECO:0000256" key="4">
    <source>
        <dbReference type="ARBA" id="ARBA00017272"/>
    </source>
</evidence>
<evidence type="ECO:0000313" key="15">
    <source>
        <dbReference type="Proteomes" id="UP001305647"/>
    </source>
</evidence>
<evidence type="ECO:0000259" key="13">
    <source>
        <dbReference type="Pfam" id="PF01227"/>
    </source>
</evidence>
<dbReference type="NCBIfam" id="NF006826">
    <property type="entry name" value="PRK09347.1-3"/>
    <property type="match status" value="1"/>
</dbReference>
<gene>
    <name evidence="14" type="ORF">N658DRAFT_500268</name>
</gene>
<comment type="pathway">
    <text evidence="1">Cofactor biosynthesis; 7,8-dihydroneopterin triphosphate biosynthesis; 7,8-dihydroneopterin triphosphate from GTP: step 1/1.</text>
</comment>
<dbReference type="GO" id="GO:0006729">
    <property type="term" value="P:tetrahydrobiopterin biosynthetic process"/>
    <property type="evidence" value="ECO:0007669"/>
    <property type="project" value="TreeGrafter"/>
</dbReference>
<dbReference type="InterPro" id="IPR020602">
    <property type="entry name" value="GTP_CycHdrlase_I_dom"/>
</dbReference>
<feature type="compositionally biased region" description="Low complexity" evidence="12">
    <location>
        <begin position="98"/>
        <end position="118"/>
    </location>
</feature>
<dbReference type="InterPro" id="IPR001474">
    <property type="entry name" value="GTP_CycHdrlase_I"/>
</dbReference>
<dbReference type="Proteomes" id="UP001305647">
    <property type="component" value="Unassembled WGS sequence"/>
</dbReference>
<dbReference type="GO" id="GO:0046656">
    <property type="term" value="P:folic acid biosynthetic process"/>
    <property type="evidence" value="ECO:0007669"/>
    <property type="project" value="UniProtKB-KW"/>
</dbReference>
<keyword evidence="5" id="KW-0021">Allosteric enzyme</keyword>
<evidence type="ECO:0000256" key="2">
    <source>
        <dbReference type="ARBA" id="ARBA00008085"/>
    </source>
</evidence>
<dbReference type="PANTHER" id="PTHR11109:SF7">
    <property type="entry name" value="GTP CYCLOHYDROLASE 1"/>
    <property type="match status" value="1"/>
</dbReference>
<dbReference type="Gene3D" id="3.30.1130.10">
    <property type="match status" value="1"/>
</dbReference>
<dbReference type="AlphaFoldDB" id="A0AAN6PTA5"/>
<reference evidence="14" key="2">
    <citation type="submission" date="2023-05" db="EMBL/GenBank/DDBJ databases">
        <authorList>
            <consortium name="Lawrence Berkeley National Laboratory"/>
            <person name="Steindorff A."/>
            <person name="Hensen N."/>
            <person name="Bonometti L."/>
            <person name="Westerberg I."/>
            <person name="Brannstrom I.O."/>
            <person name="Guillou S."/>
            <person name="Cros-Aarteil S."/>
            <person name="Calhoun S."/>
            <person name="Haridas S."/>
            <person name="Kuo A."/>
            <person name="Mondo S."/>
            <person name="Pangilinan J."/>
            <person name="Riley R."/>
            <person name="Labutti K."/>
            <person name="Andreopoulos B."/>
            <person name="Lipzen A."/>
            <person name="Chen C."/>
            <person name="Yanf M."/>
            <person name="Daum C."/>
            <person name="Ng V."/>
            <person name="Clum A."/>
            <person name="Ohm R."/>
            <person name="Martin F."/>
            <person name="Silar P."/>
            <person name="Natvig D."/>
            <person name="Lalanne C."/>
            <person name="Gautier V."/>
            <person name="Ament-Velasquez S.L."/>
            <person name="Kruys A."/>
            <person name="Hutchinson M.I."/>
            <person name="Powell A.J."/>
            <person name="Barry K."/>
            <person name="Miller A.N."/>
            <person name="Grigoriev I.V."/>
            <person name="Debuchy R."/>
            <person name="Gladieux P."/>
            <person name="Thoren M.H."/>
            <person name="Johannesson H."/>
        </authorList>
    </citation>
    <scope>NUCLEOTIDE SEQUENCE</scope>
    <source>
        <strain evidence="14">CBS 757.83</strain>
    </source>
</reference>
<dbReference type="EMBL" id="MU863672">
    <property type="protein sequence ID" value="KAK4097560.1"/>
    <property type="molecule type" value="Genomic_DNA"/>
</dbReference>
<keyword evidence="7" id="KW-0378">Hydrolase</keyword>
<evidence type="ECO:0000256" key="6">
    <source>
        <dbReference type="ARBA" id="ARBA00022741"/>
    </source>
</evidence>
<name>A0AAN6PTA5_9PEZI</name>
<keyword evidence="15" id="KW-1185">Reference proteome</keyword>
<feature type="compositionally biased region" description="Basic and acidic residues" evidence="12">
    <location>
        <begin position="59"/>
        <end position="80"/>
    </location>
</feature>
<dbReference type="FunFam" id="3.30.1130.10:FF:000012">
    <property type="entry name" value="GTP cyclohydrolase 1"/>
    <property type="match status" value="1"/>
</dbReference>
<protein>
    <recommendedName>
        <fullName evidence="4">GTP cyclohydrolase 1</fullName>
        <ecNumber evidence="3">3.5.4.16</ecNumber>
    </recommendedName>
    <alternativeName>
        <fullName evidence="10">GTP cyclohydrolase I</fullName>
    </alternativeName>
</protein>
<dbReference type="EC" id="3.5.4.16" evidence="3"/>
<dbReference type="HAMAP" id="MF_00223">
    <property type="entry name" value="FolE"/>
    <property type="match status" value="1"/>
</dbReference>
<dbReference type="InterPro" id="IPR043133">
    <property type="entry name" value="GTP-CH-I_C/QueF"/>
</dbReference>
<comment type="function">
    <text evidence="11">GTP cyclohydrolase 1 is the first enzyme in the biosynthetic pathway leading to folic acid.</text>
</comment>
<dbReference type="Pfam" id="PF01227">
    <property type="entry name" value="GTP_cyclohydroI"/>
    <property type="match status" value="1"/>
</dbReference>
<dbReference type="SUPFAM" id="SSF55620">
    <property type="entry name" value="Tetrahydrobiopterin biosynthesis enzymes-like"/>
    <property type="match status" value="1"/>
</dbReference>
<dbReference type="PANTHER" id="PTHR11109">
    <property type="entry name" value="GTP CYCLOHYDROLASE I"/>
    <property type="match status" value="1"/>
</dbReference>
<evidence type="ECO:0000256" key="11">
    <source>
        <dbReference type="ARBA" id="ARBA00055676"/>
    </source>
</evidence>
<dbReference type="InterPro" id="IPR043134">
    <property type="entry name" value="GTP-CH-I_N"/>
</dbReference>
<feature type="compositionally biased region" description="Low complexity" evidence="12">
    <location>
        <begin position="46"/>
        <end position="57"/>
    </location>
</feature>
<dbReference type="InterPro" id="IPR018234">
    <property type="entry name" value="GTP_CycHdrlase_I_CS"/>
</dbReference>